<dbReference type="OrthoDB" id="370326at2"/>
<name>A0A428ZP33_KIBAR</name>
<dbReference type="AlphaFoldDB" id="A0A428ZP33"/>
<gene>
    <name evidence="1" type="ORF">DMH04_06635</name>
</gene>
<evidence type="ECO:0008006" key="3">
    <source>
        <dbReference type="Google" id="ProtNLM"/>
    </source>
</evidence>
<dbReference type="Gene3D" id="1.50.10.20">
    <property type="match status" value="1"/>
</dbReference>
<accession>A0A428ZP33</accession>
<organism evidence="1 2">
    <name type="scientific">Kibdelosporangium aridum</name>
    <dbReference type="NCBI Taxonomy" id="2030"/>
    <lineage>
        <taxon>Bacteria</taxon>
        <taxon>Bacillati</taxon>
        <taxon>Actinomycetota</taxon>
        <taxon>Actinomycetes</taxon>
        <taxon>Pseudonocardiales</taxon>
        <taxon>Pseudonocardiaceae</taxon>
        <taxon>Kibdelosporangium</taxon>
    </lineage>
</organism>
<reference evidence="1 2" key="1">
    <citation type="submission" date="2018-05" db="EMBL/GenBank/DDBJ databases">
        <title>Evolution of GPA BGCs.</title>
        <authorList>
            <person name="Waglechner N."/>
            <person name="Wright G.D."/>
        </authorList>
    </citation>
    <scope>NUCLEOTIDE SEQUENCE [LARGE SCALE GENOMIC DNA]</scope>
    <source>
        <strain evidence="1 2">A82846</strain>
    </source>
</reference>
<protein>
    <recommendedName>
        <fullName evidence="3">Prenyltransferase</fullName>
    </recommendedName>
</protein>
<dbReference type="EMBL" id="QHKI01000003">
    <property type="protein sequence ID" value="RSM89795.1"/>
    <property type="molecule type" value="Genomic_DNA"/>
</dbReference>
<proteinExistence type="predicted"/>
<dbReference type="SUPFAM" id="SSF48239">
    <property type="entry name" value="Terpenoid cyclases/Protein prenyltransferases"/>
    <property type="match status" value="1"/>
</dbReference>
<dbReference type="InterPro" id="IPR008930">
    <property type="entry name" value="Terpenoid_cyclase/PrenylTrfase"/>
</dbReference>
<dbReference type="Proteomes" id="UP000287547">
    <property type="component" value="Unassembled WGS sequence"/>
</dbReference>
<evidence type="ECO:0000313" key="1">
    <source>
        <dbReference type="EMBL" id="RSM89795.1"/>
    </source>
</evidence>
<evidence type="ECO:0000313" key="2">
    <source>
        <dbReference type="Proteomes" id="UP000287547"/>
    </source>
</evidence>
<comment type="caution">
    <text evidence="1">The sequence shown here is derived from an EMBL/GenBank/DDBJ whole genome shotgun (WGS) entry which is preliminary data.</text>
</comment>
<sequence>MDWLLGSPDPAVRLLVERDLFGVATGPINSGPRIGALLSGGLDCHPYTKWTGAHWRLVSLTELGFTGPTPLADHVLAWVTRLEPVVIDGLVRRHTSQEGNALAACVQLGMARDPRVRGLAESLIDWQWPDGGWNCDPKASGRRSSFHETLPALHGLYTYSVATGDRRARGAADRAAELLLEHRLFRSSAGDVINKAWLALHYPPYWHYDILQALLVLSRMGKGNDPRTAEALDVLRRRQRRDGCWQPGGYWWKATGPYHREVVDWGRSGPNEMITLNALRVLSRCGQLDDVDLPPGKDVRGTG</sequence>